<feature type="domain" description="FAD dependent oxidoreductase" evidence="1">
    <location>
        <begin position="77"/>
        <end position="453"/>
    </location>
</feature>
<gene>
    <name evidence="2" type="ORF">BU26DRAFT_412933</name>
</gene>
<dbReference type="InterPro" id="IPR036188">
    <property type="entry name" value="FAD/NAD-bd_sf"/>
</dbReference>
<evidence type="ECO:0000313" key="2">
    <source>
        <dbReference type="EMBL" id="KAF2256712.1"/>
    </source>
</evidence>
<dbReference type="GeneID" id="54576326"/>
<dbReference type="Gene3D" id="3.50.50.60">
    <property type="entry name" value="FAD/NAD(P)-binding domain"/>
    <property type="match status" value="1"/>
</dbReference>
<organism evidence="2 3">
    <name type="scientific">Trematosphaeria pertusa</name>
    <dbReference type="NCBI Taxonomy" id="390896"/>
    <lineage>
        <taxon>Eukaryota</taxon>
        <taxon>Fungi</taxon>
        <taxon>Dikarya</taxon>
        <taxon>Ascomycota</taxon>
        <taxon>Pezizomycotina</taxon>
        <taxon>Dothideomycetes</taxon>
        <taxon>Pleosporomycetidae</taxon>
        <taxon>Pleosporales</taxon>
        <taxon>Massarineae</taxon>
        <taxon>Trematosphaeriaceae</taxon>
        <taxon>Trematosphaeria</taxon>
    </lineage>
</organism>
<dbReference type="PANTHER" id="PTHR13847:SF260">
    <property type="entry name" value="FAD DEPENDENT OXIDOREDUCTASE DOMAIN-CONTAINING PROTEIN"/>
    <property type="match status" value="1"/>
</dbReference>
<name>A0A6A6J3B9_9PLEO</name>
<reference evidence="2" key="1">
    <citation type="journal article" date="2020" name="Stud. Mycol.">
        <title>101 Dothideomycetes genomes: a test case for predicting lifestyles and emergence of pathogens.</title>
        <authorList>
            <person name="Haridas S."/>
            <person name="Albert R."/>
            <person name="Binder M."/>
            <person name="Bloem J."/>
            <person name="Labutti K."/>
            <person name="Salamov A."/>
            <person name="Andreopoulos B."/>
            <person name="Baker S."/>
            <person name="Barry K."/>
            <person name="Bills G."/>
            <person name="Bluhm B."/>
            <person name="Cannon C."/>
            <person name="Castanera R."/>
            <person name="Culley D."/>
            <person name="Daum C."/>
            <person name="Ezra D."/>
            <person name="Gonzalez J."/>
            <person name="Henrissat B."/>
            <person name="Kuo A."/>
            <person name="Liang C."/>
            <person name="Lipzen A."/>
            <person name="Lutzoni F."/>
            <person name="Magnuson J."/>
            <person name="Mondo S."/>
            <person name="Nolan M."/>
            <person name="Ohm R."/>
            <person name="Pangilinan J."/>
            <person name="Park H.-J."/>
            <person name="Ramirez L."/>
            <person name="Alfaro M."/>
            <person name="Sun H."/>
            <person name="Tritt A."/>
            <person name="Yoshinaga Y."/>
            <person name="Zwiers L.-H."/>
            <person name="Turgeon B."/>
            <person name="Goodwin S."/>
            <person name="Spatafora J."/>
            <person name="Crous P."/>
            <person name="Grigoriev I."/>
        </authorList>
    </citation>
    <scope>NUCLEOTIDE SEQUENCE</scope>
    <source>
        <strain evidence="2">CBS 122368</strain>
    </source>
</reference>
<dbReference type="SUPFAM" id="SSF51905">
    <property type="entry name" value="FAD/NAD(P)-binding domain"/>
    <property type="match status" value="1"/>
</dbReference>
<dbReference type="OrthoDB" id="429143at2759"/>
<dbReference type="EMBL" id="ML987189">
    <property type="protein sequence ID" value="KAF2256712.1"/>
    <property type="molecule type" value="Genomic_DNA"/>
</dbReference>
<keyword evidence="3" id="KW-1185">Reference proteome</keyword>
<proteinExistence type="predicted"/>
<protein>
    <submittedName>
        <fullName evidence="2">DAO-domain-containing protein</fullName>
    </submittedName>
</protein>
<dbReference type="PANTHER" id="PTHR13847">
    <property type="entry name" value="SARCOSINE DEHYDROGENASE-RELATED"/>
    <property type="match status" value="1"/>
</dbReference>
<dbReference type="RefSeq" id="XP_033691716.1">
    <property type="nucleotide sequence ID" value="XM_033822996.1"/>
</dbReference>
<dbReference type="GO" id="GO:0005737">
    <property type="term" value="C:cytoplasm"/>
    <property type="evidence" value="ECO:0007669"/>
    <property type="project" value="TreeGrafter"/>
</dbReference>
<evidence type="ECO:0000313" key="3">
    <source>
        <dbReference type="Proteomes" id="UP000800094"/>
    </source>
</evidence>
<dbReference type="InterPro" id="IPR006076">
    <property type="entry name" value="FAD-dep_OxRdtase"/>
</dbReference>
<dbReference type="Proteomes" id="UP000800094">
    <property type="component" value="Unassembled WGS sequence"/>
</dbReference>
<evidence type="ECO:0000259" key="1">
    <source>
        <dbReference type="Pfam" id="PF01266"/>
    </source>
</evidence>
<dbReference type="Gene3D" id="3.30.9.10">
    <property type="entry name" value="D-Amino Acid Oxidase, subunit A, domain 2"/>
    <property type="match status" value="1"/>
</dbReference>
<dbReference type="AlphaFoldDB" id="A0A6A6J3B9"/>
<dbReference type="Pfam" id="PF01266">
    <property type="entry name" value="DAO"/>
    <property type="match status" value="1"/>
</dbReference>
<sequence length="505" mass="55116">MKEPGSVGTIIGSVTGVTFPDSSAVLNVEEHASSLSNWERTGFPKQGGQSLSYWLQQVRCDPLLDHRTTQNLPAQADTVIIGSGITGTLVAKHHLQTWPDKSIVVLEAREFCSGATGRNAGHCKPDQWRHFGKFEKAYGQEQAIKIMKNEASTWRALVAYIKGNNVDCDLWVGETLDVPLDDEVAKIAKEVFERYENLGGKVDHIKVIHDPAEAAKVSRIKNAKACYAWQASTLQPWKLTAHIMRDDIEKGVNLQTYTIAQAVNETGSSTRKWVVQTDRGAIACDTVVHATNAYSAALEPSLKGVITPKPHMCNKVLPPRALCGSKAIQNSYGVLLPDGALFSINPRCTTDGIMMFGGSNPGQKQLDAWVERHPEHCIDDGLSRVENVTECVREFVSDNLEGWKDAEFGPGEGFDYSWSGIIGLSADGVPFVGELPGKPGQWICAGHHGHGMARIFTAAPGLVKLMNGESWGSTGLPEVYQINSERLRRLRTASEQPPKVATLNP</sequence>
<accession>A0A6A6J3B9</accession>